<dbReference type="PANTHER" id="PTHR31827:SF1">
    <property type="entry name" value="EMB|CAB89363.1"/>
    <property type="match status" value="1"/>
</dbReference>
<evidence type="ECO:0000256" key="5">
    <source>
        <dbReference type="SAM" id="MobiDB-lite"/>
    </source>
</evidence>
<dbReference type="Pfam" id="PF14721">
    <property type="entry name" value="AIF_C"/>
    <property type="match status" value="1"/>
</dbReference>
<feature type="transmembrane region" description="Helical" evidence="6">
    <location>
        <begin position="574"/>
        <end position="593"/>
    </location>
</feature>
<dbReference type="GO" id="GO:0016491">
    <property type="term" value="F:oxidoreductase activity"/>
    <property type="evidence" value="ECO:0007669"/>
    <property type="project" value="InterPro"/>
</dbReference>
<keyword evidence="3" id="KW-0274">FAD</keyword>
<evidence type="ECO:0000256" key="4">
    <source>
        <dbReference type="ARBA" id="ARBA00047786"/>
    </source>
</evidence>
<dbReference type="SUPFAM" id="SSF55424">
    <property type="entry name" value="FAD/NAD-linked reductases, dimerisation (C-terminal) domain"/>
    <property type="match status" value="1"/>
</dbReference>
<dbReference type="Pfam" id="PF24906">
    <property type="entry name" value="Zf_WRKY19"/>
    <property type="match status" value="7"/>
</dbReference>
<feature type="transmembrane region" description="Helical" evidence="6">
    <location>
        <begin position="542"/>
        <end position="562"/>
    </location>
</feature>
<feature type="domain" description="WRKY19-like zinc finger" evidence="9">
    <location>
        <begin position="1173"/>
        <end position="1196"/>
    </location>
</feature>
<organism evidence="10 11">
    <name type="scientific">Achlya hypogyna</name>
    <name type="common">Oomycete</name>
    <name type="synonym">Protoachlya hypogyna</name>
    <dbReference type="NCBI Taxonomy" id="1202772"/>
    <lineage>
        <taxon>Eukaryota</taxon>
        <taxon>Sar</taxon>
        <taxon>Stramenopiles</taxon>
        <taxon>Oomycota</taxon>
        <taxon>Saprolegniomycetes</taxon>
        <taxon>Saprolegniales</taxon>
        <taxon>Achlyaceae</taxon>
        <taxon>Achlya</taxon>
    </lineage>
</organism>
<feature type="transmembrane region" description="Helical" evidence="6">
    <location>
        <begin position="464"/>
        <end position="483"/>
    </location>
</feature>
<keyword evidence="11" id="KW-1185">Reference proteome</keyword>
<feature type="region of interest" description="Disordered" evidence="5">
    <location>
        <begin position="1499"/>
        <end position="1530"/>
    </location>
</feature>
<feature type="domain" description="WRKY19-like zinc finger" evidence="9">
    <location>
        <begin position="192"/>
        <end position="215"/>
    </location>
</feature>
<proteinExistence type="predicted"/>
<feature type="region of interest" description="Disordered" evidence="5">
    <location>
        <begin position="1271"/>
        <end position="1302"/>
    </location>
</feature>
<dbReference type="Gene3D" id="3.50.50.60">
    <property type="entry name" value="FAD/NAD(P)-binding domain"/>
    <property type="match status" value="2"/>
</dbReference>
<evidence type="ECO:0000313" key="10">
    <source>
        <dbReference type="EMBL" id="OQR99910.1"/>
    </source>
</evidence>
<dbReference type="InterPro" id="IPR029324">
    <property type="entry name" value="AIF_C"/>
</dbReference>
<keyword evidence="6" id="KW-0812">Transmembrane</keyword>
<evidence type="ECO:0000256" key="3">
    <source>
        <dbReference type="ARBA" id="ARBA00022827"/>
    </source>
</evidence>
<keyword evidence="6" id="KW-0472">Membrane</keyword>
<keyword evidence="6" id="KW-1133">Transmembrane helix</keyword>
<feature type="domain" description="WRKY19-like zinc finger" evidence="9">
    <location>
        <begin position="240"/>
        <end position="263"/>
    </location>
</feature>
<dbReference type="STRING" id="1202772.A0A1V9ZQ50"/>
<dbReference type="OrthoDB" id="6029at2759"/>
<feature type="transmembrane region" description="Helical" evidence="6">
    <location>
        <begin position="363"/>
        <end position="384"/>
    </location>
</feature>
<dbReference type="InterPro" id="IPR036188">
    <property type="entry name" value="FAD/NAD-bd_sf"/>
</dbReference>
<keyword evidence="2" id="KW-0053">Apoptosis</keyword>
<keyword evidence="1" id="KW-0285">Flavoprotein</keyword>
<evidence type="ECO:0000259" key="9">
    <source>
        <dbReference type="Pfam" id="PF24906"/>
    </source>
</evidence>
<feature type="domain" description="WRKY19-like zinc finger" evidence="9">
    <location>
        <begin position="169"/>
        <end position="191"/>
    </location>
</feature>
<dbReference type="EMBL" id="JNBR01000035">
    <property type="protein sequence ID" value="OQR99910.1"/>
    <property type="molecule type" value="Genomic_DNA"/>
</dbReference>
<feature type="transmembrane region" description="Helical" evidence="6">
    <location>
        <begin position="437"/>
        <end position="457"/>
    </location>
</feature>
<dbReference type="InterPro" id="IPR016156">
    <property type="entry name" value="FAD/NAD-linked_Rdtase_dimer_sf"/>
</dbReference>
<sequence>MESYYHEPAPNEYMKSEPMWDLLHANPAVMMHKDAFTFDGMSYEVQAPSLQSIDFVDSMLCFDPIPYHQPPSEVIYHNQFVDLDSNTNNYGYYDTTVPFTNVKSESVEMSLVLPGYQQPPATTAPLKSEVKTMAPLPAAHNEVPGKCLREDCSASITYRGFCKTHGGVRRCRVIGCTKGSQGKNLCIAHGGGKRCNIPTCNKSAQSHGLCKAHGGGARCTFDGCGKSSQGNGLCRKHGGGRRCTYENCNNGAQRGLFCAKHGGSRHCKTEDCQRTDRGGGYCEIHRKDIVCLVRGCNRMGLQDEVGGGLCHVHCNHLRGRKSKLFTYKLLSILPFFPCIEDKDVPFESPNTSRGSRRYSRLKPLMCVFLITTVICLVVGGTQIFQGIVCYGCAFKIRTTHECTDTNFDSSRGVPTIEITAVVDAHGSEVSVSVQGGWPHGLTTANFIITFVSLFAVYIIMALDVVYAMLSWSVLAVAFAVLVISDGMTMHSWNQLYCNVSKDRGIAAVFSQLAHPTLNQTLILDKIASTDSAAVVMSCGNGVFSFLVAVLTACAICATISTYSTYARAYGRRSVVALGASLATGLSMLAGPTLSNGSPPTIAIESPESTEISDEAKVTRHYPFVVVGAATAAHAAIEAILQQNPKADILMISEETHLPRLDAQDGEEAASPLSDALMDSYNEWRRYIAPRLEDDHAMSSSVSLVLGKQFMHFDFENKLITLPSNDQISYGRCLIATAGKPRPLYVLDSSKISYTLRDKINTATTFSDFEALDRLSTRRAIDRVTVVGGGFLGTELAVALATDPRNAHLEVQQMFVDCNGPCARHLPPYLSVELTRRLQAYARVAVHTNTLVTSIKPGARGEVHLSVMGEETGAIFTDYAVLASTQIEPNVDCGSFDGLEIDPVHGGIVVNAQLEAVRDLFVAGSVASYYDSFVGRRRVDRYDHAVNSGLLAGQNMVAETKQKVYRHQPMFRSHMPGIHVTCEGIGEIDSRLQTVGVWLAPPQKKHGTESYMRGIVYYLRANKIVGILLWNAPDLLESARDVMVHKPTYDQVTQLTKVISLGPEDWLHTVATDEDHTYAPSRLDLATDRMPVDGATLYNQTTTAASLTPASDGSKDAHSFAAKEKLGMCLEPSCSRYLSYKGLCKEHGYRRMCIIPLCTKTIQGKNKCIAHGGGKPCKTSGCPRTAQSQGLCKTHGGGSRCTIEGCDRSAQSKGRCRRHGGGSQCSVEGCLTMVQRNNKCAKHNGTQRRREAAASASYIERVGSVPMAAVSNWPLSPAGYTPPSLPKRAKTRRKSKPSPPKEITGQCLDSNCTTAVTYRGFCKAHGGSRRCSAAYCPKGQQGGRYCIAHGGGKRCRAPDCIRSAQSRGLCKAHGGGARCKADDCDKSAQSGGYCRTHGGVRLCSVDGCGNGVQRGGKCSKHGDVRLCRVALCGQTDRGGGLCEVHRRNKVCSVDGCKRLLGAVALTFHEDDLHGFCVAHAMTMRELNRKRRARGIVAIAPKDGSQPPAAKAQVAIQSDKKQANKSKVPKSLFNNSANKTKTLALVAPTREEVPGQCFHPNCMTAVRYRGYCKAHGGARFCSFANCPKSRQGGKYCIFHGGGKKCTVSDCVRPVQSRGLCKTHGGGTRCKVFACNKSAQSGGLCRAHGGARKCSFPSCNSGVQRRGMCSKHGTLRRCVVQNCGQADRGGGYCNYHRRPLECLVPDCKKLLAESIPGCEVIEVYCVAHRRHANDTIEKALTDTT</sequence>
<dbReference type="SMART" id="SM01353">
    <property type="entry name" value="AIF_C"/>
    <property type="match status" value="1"/>
</dbReference>
<evidence type="ECO:0000256" key="6">
    <source>
        <dbReference type="SAM" id="Phobius"/>
    </source>
</evidence>
<dbReference type="InterPro" id="IPR056866">
    <property type="entry name" value="Znf_WRKY19"/>
</dbReference>
<protein>
    <submittedName>
        <fullName evidence="10">Apoptosis-inducing factor 1</fullName>
    </submittedName>
</protein>
<dbReference type="SUPFAM" id="SSF51905">
    <property type="entry name" value="FAD/NAD(P)-binding domain"/>
    <property type="match status" value="2"/>
</dbReference>
<dbReference type="GO" id="GO:0046983">
    <property type="term" value="F:protein dimerization activity"/>
    <property type="evidence" value="ECO:0007669"/>
    <property type="project" value="InterPro"/>
</dbReference>
<accession>A0A1V9ZQ50</accession>
<feature type="domain" description="FAD/NAD(P)-binding" evidence="7">
    <location>
        <begin position="623"/>
        <end position="948"/>
    </location>
</feature>
<dbReference type="InterPro" id="IPR023753">
    <property type="entry name" value="FAD/NAD-binding_dom"/>
</dbReference>
<feature type="domain" description="Mitochondrial apoptosis-inducing factor C-terminal" evidence="8">
    <location>
        <begin position="951"/>
        <end position="1003"/>
    </location>
</feature>
<feature type="domain" description="WRKY19-like zinc finger" evidence="9">
    <location>
        <begin position="1375"/>
        <end position="1398"/>
    </location>
</feature>
<name>A0A1V9ZQ50_ACHHY</name>
<evidence type="ECO:0000259" key="8">
    <source>
        <dbReference type="Pfam" id="PF14721"/>
    </source>
</evidence>
<comment type="catalytic activity">
    <reaction evidence="4">
        <text>A + NADH + H(+) = AH2 + NAD(+)</text>
        <dbReference type="Rhea" id="RHEA:11356"/>
        <dbReference type="ChEBI" id="CHEBI:13193"/>
        <dbReference type="ChEBI" id="CHEBI:15378"/>
        <dbReference type="ChEBI" id="CHEBI:17499"/>
        <dbReference type="ChEBI" id="CHEBI:57540"/>
        <dbReference type="ChEBI" id="CHEBI:57945"/>
    </reaction>
</comment>
<reference evidence="10 11" key="1">
    <citation type="journal article" date="2014" name="Genome Biol. Evol.">
        <title>The secreted proteins of Achlya hypogyna and Thraustotheca clavata identify the ancestral oomycete secretome and reveal gene acquisitions by horizontal gene transfer.</title>
        <authorList>
            <person name="Misner I."/>
            <person name="Blouin N."/>
            <person name="Leonard G."/>
            <person name="Richards T.A."/>
            <person name="Lane C.E."/>
        </authorList>
    </citation>
    <scope>NUCLEOTIDE SEQUENCE [LARGE SCALE GENOMIC DNA]</scope>
    <source>
        <strain evidence="10 11">ATCC 48635</strain>
    </source>
</reference>
<feature type="compositionally biased region" description="Basic residues" evidence="5">
    <location>
        <begin position="1286"/>
        <end position="1295"/>
    </location>
</feature>
<evidence type="ECO:0000256" key="2">
    <source>
        <dbReference type="ARBA" id="ARBA00022703"/>
    </source>
</evidence>
<gene>
    <name evidence="10" type="ORF">ACHHYP_03946</name>
</gene>
<evidence type="ECO:0000256" key="1">
    <source>
        <dbReference type="ARBA" id="ARBA00022630"/>
    </source>
</evidence>
<feature type="domain" description="WRKY19-like zinc finger" evidence="9">
    <location>
        <begin position="1351"/>
        <end position="1374"/>
    </location>
</feature>
<evidence type="ECO:0000259" key="7">
    <source>
        <dbReference type="Pfam" id="PF07992"/>
    </source>
</evidence>
<dbReference type="Proteomes" id="UP000243579">
    <property type="component" value="Unassembled WGS sequence"/>
</dbReference>
<dbReference type="Gene3D" id="3.30.390.30">
    <property type="match status" value="1"/>
</dbReference>
<comment type="caution">
    <text evidence="10">The sequence shown here is derived from an EMBL/GenBank/DDBJ whole genome shotgun (WGS) entry which is preliminary data.</text>
</comment>
<evidence type="ECO:0000313" key="11">
    <source>
        <dbReference type="Proteomes" id="UP000243579"/>
    </source>
</evidence>
<dbReference type="Pfam" id="PF07992">
    <property type="entry name" value="Pyr_redox_2"/>
    <property type="match status" value="1"/>
</dbReference>
<feature type="domain" description="WRKY19-like zinc finger" evidence="9">
    <location>
        <begin position="1624"/>
        <end position="1647"/>
    </location>
</feature>
<dbReference type="PANTHER" id="PTHR31827">
    <property type="entry name" value="EMB|CAB89363.1"/>
    <property type="match status" value="1"/>
</dbReference>